<evidence type="ECO:0000313" key="2">
    <source>
        <dbReference type="Proteomes" id="UP000838756"/>
    </source>
</evidence>
<proteinExistence type="predicted"/>
<dbReference type="Proteomes" id="UP000838756">
    <property type="component" value="Unassembled WGS sequence"/>
</dbReference>
<evidence type="ECO:0000313" key="1">
    <source>
        <dbReference type="EMBL" id="CAH2233986.1"/>
    </source>
</evidence>
<dbReference type="EMBL" id="CAKXAJ010025019">
    <property type="protein sequence ID" value="CAH2233986.1"/>
    <property type="molecule type" value="Genomic_DNA"/>
</dbReference>
<comment type="caution">
    <text evidence="1">The sequence shown here is derived from an EMBL/GenBank/DDBJ whole genome shotgun (WGS) entry which is preliminary data.</text>
</comment>
<reference evidence="1" key="1">
    <citation type="submission" date="2022-03" db="EMBL/GenBank/DDBJ databases">
        <authorList>
            <person name="Lindestad O."/>
        </authorList>
    </citation>
    <scope>NUCLEOTIDE SEQUENCE</scope>
</reference>
<sequence length="130" mass="14881">MRTYGSETRSLSMDLIRRLTQRTMERAMLELSLLGHIGNEESRRRTRVTVIAQLVPKLLQWAEHITLRTVGRWGPKVLEWQPRIGKRSIGWPPTKQTTSGELLGAAAGNRPRTMDCGTPSKIYIQQWSIN</sequence>
<gene>
    <name evidence="1" type="primary">jg20656</name>
    <name evidence="1" type="ORF">PAEG_LOCUS11886</name>
</gene>
<organism evidence="1 2">
    <name type="scientific">Pararge aegeria aegeria</name>
    <dbReference type="NCBI Taxonomy" id="348720"/>
    <lineage>
        <taxon>Eukaryota</taxon>
        <taxon>Metazoa</taxon>
        <taxon>Ecdysozoa</taxon>
        <taxon>Arthropoda</taxon>
        <taxon>Hexapoda</taxon>
        <taxon>Insecta</taxon>
        <taxon>Pterygota</taxon>
        <taxon>Neoptera</taxon>
        <taxon>Endopterygota</taxon>
        <taxon>Lepidoptera</taxon>
        <taxon>Glossata</taxon>
        <taxon>Ditrysia</taxon>
        <taxon>Papilionoidea</taxon>
        <taxon>Nymphalidae</taxon>
        <taxon>Satyrinae</taxon>
        <taxon>Satyrini</taxon>
        <taxon>Parargina</taxon>
        <taxon>Pararge</taxon>
    </lineage>
</organism>
<protein>
    <submittedName>
        <fullName evidence="1">Jg20656 protein</fullName>
    </submittedName>
</protein>
<dbReference type="OrthoDB" id="407509at2759"/>
<name>A0A8S4RF81_9NEOP</name>
<keyword evidence="2" id="KW-1185">Reference proteome</keyword>
<accession>A0A8S4RF81</accession>
<dbReference type="AlphaFoldDB" id="A0A8S4RF81"/>